<organism evidence="3 4">
    <name type="scientific">Flavobacterium omnivorum</name>
    <dbReference type="NCBI Taxonomy" id="178355"/>
    <lineage>
        <taxon>Bacteria</taxon>
        <taxon>Pseudomonadati</taxon>
        <taxon>Bacteroidota</taxon>
        <taxon>Flavobacteriia</taxon>
        <taxon>Flavobacteriales</taxon>
        <taxon>Flavobacteriaceae</taxon>
        <taxon>Flavobacterium</taxon>
    </lineage>
</organism>
<proteinExistence type="predicted"/>
<keyword evidence="2" id="KW-0472">Membrane</keyword>
<feature type="transmembrane region" description="Helical" evidence="2">
    <location>
        <begin position="12"/>
        <end position="31"/>
    </location>
</feature>
<sequence length="162" mass="19002">MFTNISWDNYIVVVVLLLAIWYLFVGLRFYFDDIKEIVTGKRKLQFHRLGHPNYQEPQSELNYQNSPEVTSPQSSFGEFDTTFQDVDSLVERLKNVIADAAKRKFHKQEFLDYFKSILREYPTVKDSPFRSSVSELIVSECDKLESITLTQTEAEGLWDEKD</sequence>
<reference evidence="4" key="1">
    <citation type="submission" date="2016-10" db="EMBL/GenBank/DDBJ databases">
        <authorList>
            <person name="Varghese N."/>
            <person name="Submissions S."/>
        </authorList>
    </citation>
    <scope>NUCLEOTIDE SEQUENCE [LARGE SCALE GENOMIC DNA]</scope>
    <source>
        <strain evidence="4">CGMCC 1.2747</strain>
    </source>
</reference>
<keyword evidence="2" id="KW-0812">Transmembrane</keyword>
<evidence type="ECO:0000256" key="2">
    <source>
        <dbReference type="SAM" id="Phobius"/>
    </source>
</evidence>
<protein>
    <submittedName>
        <fullName evidence="3">Uncharacterized protein</fullName>
    </submittedName>
</protein>
<dbReference type="AlphaFoldDB" id="A0A1G7WVI3"/>
<dbReference type="OrthoDB" id="800022at2"/>
<accession>A0A1G7WVI3</accession>
<dbReference type="Proteomes" id="UP000199274">
    <property type="component" value="Unassembled WGS sequence"/>
</dbReference>
<keyword evidence="4" id="KW-1185">Reference proteome</keyword>
<evidence type="ECO:0000313" key="3">
    <source>
        <dbReference type="EMBL" id="SDG75958.1"/>
    </source>
</evidence>
<dbReference type="RefSeq" id="WP_091254775.1">
    <property type="nucleotide sequence ID" value="NZ_FNDB01000002.1"/>
</dbReference>
<feature type="region of interest" description="Disordered" evidence="1">
    <location>
        <begin position="56"/>
        <end position="75"/>
    </location>
</feature>
<keyword evidence="2" id="KW-1133">Transmembrane helix</keyword>
<gene>
    <name evidence="3" type="ORF">SAMN04488062_10248</name>
</gene>
<dbReference type="STRING" id="178355.SAMN04488062_10248"/>
<evidence type="ECO:0000256" key="1">
    <source>
        <dbReference type="SAM" id="MobiDB-lite"/>
    </source>
</evidence>
<dbReference type="EMBL" id="FNDB01000002">
    <property type="protein sequence ID" value="SDG75958.1"/>
    <property type="molecule type" value="Genomic_DNA"/>
</dbReference>
<name>A0A1G7WVI3_9FLAO</name>
<evidence type="ECO:0000313" key="4">
    <source>
        <dbReference type="Proteomes" id="UP000199274"/>
    </source>
</evidence>